<gene>
    <name evidence="2" type="ORF">PGLA2088_LOCUS42551</name>
</gene>
<organism evidence="2 3">
    <name type="scientific">Polarella glacialis</name>
    <name type="common">Dinoflagellate</name>
    <dbReference type="NCBI Taxonomy" id="89957"/>
    <lineage>
        <taxon>Eukaryota</taxon>
        <taxon>Sar</taxon>
        <taxon>Alveolata</taxon>
        <taxon>Dinophyceae</taxon>
        <taxon>Suessiales</taxon>
        <taxon>Suessiaceae</taxon>
        <taxon>Polarella</taxon>
    </lineage>
</organism>
<feature type="non-terminal residue" evidence="2">
    <location>
        <position position="403"/>
    </location>
</feature>
<feature type="region of interest" description="Disordered" evidence="1">
    <location>
        <begin position="102"/>
        <end position="132"/>
    </location>
</feature>
<evidence type="ECO:0000256" key="1">
    <source>
        <dbReference type="SAM" id="MobiDB-lite"/>
    </source>
</evidence>
<accession>A0A813L4Q8</accession>
<protein>
    <submittedName>
        <fullName evidence="2">Uncharacterized protein</fullName>
    </submittedName>
</protein>
<dbReference type="Proteomes" id="UP000626109">
    <property type="component" value="Unassembled WGS sequence"/>
</dbReference>
<dbReference type="EMBL" id="CAJNNW010034381">
    <property type="protein sequence ID" value="CAE8722467.1"/>
    <property type="molecule type" value="Genomic_DNA"/>
</dbReference>
<comment type="caution">
    <text evidence="2">The sequence shown here is derived from an EMBL/GenBank/DDBJ whole genome shotgun (WGS) entry which is preliminary data.</text>
</comment>
<sequence>LCLNLGCVTSRDSMARLSASLGVSLELSLGARVAGGRSSAALGRSAASLLSLARGISVESRSSAAVAAPAGGPFTFRRQFRTFAPGQCFAAPGLQQLSSCRSASSSSKSAPSPRGFAEQLTSSAGSSAPAPTRGQVLAADRDFLFASAGAGRQVVLHDYRDTVFLKRLSAAGVACTLMSSSGVAYALSFGMGPEACSFVALQTLGAGLALYAYLRTYVARAVLDPRRSQLLVTGCGLFGVPLSHEEQVPLSKLKPGFDQSDHFIKFRIDGSPWDPSCWVWFRMPRAPPEGLDAKAPGGAQVGYRNVLKDVPSASETGPSAPVRRFPGLSSSPSSSEGFEEASGRSGPRAPAAKVVAKPLPSAAPSGPRKTIEGLKLQNGLPANAQEEQKVLDFLEDPSAYSAA</sequence>
<feature type="region of interest" description="Disordered" evidence="1">
    <location>
        <begin position="310"/>
        <end position="380"/>
    </location>
</feature>
<feature type="compositionally biased region" description="Low complexity" evidence="1">
    <location>
        <begin position="102"/>
        <end position="114"/>
    </location>
</feature>
<evidence type="ECO:0000313" key="2">
    <source>
        <dbReference type="EMBL" id="CAE8722467.1"/>
    </source>
</evidence>
<feature type="compositionally biased region" description="Low complexity" evidence="1">
    <location>
        <begin position="122"/>
        <end position="131"/>
    </location>
</feature>
<evidence type="ECO:0000313" key="3">
    <source>
        <dbReference type="Proteomes" id="UP000626109"/>
    </source>
</evidence>
<name>A0A813L4Q8_POLGL</name>
<proteinExistence type="predicted"/>
<reference evidence="2" key="1">
    <citation type="submission" date="2021-02" db="EMBL/GenBank/DDBJ databases">
        <authorList>
            <person name="Dougan E. K."/>
            <person name="Rhodes N."/>
            <person name="Thang M."/>
            <person name="Chan C."/>
        </authorList>
    </citation>
    <scope>NUCLEOTIDE SEQUENCE</scope>
</reference>
<dbReference type="AlphaFoldDB" id="A0A813L4Q8"/>
<feature type="compositionally biased region" description="Low complexity" evidence="1">
    <location>
        <begin position="343"/>
        <end position="365"/>
    </location>
</feature>